<reference evidence="3" key="1">
    <citation type="journal article" date="2014" name="Front. Microbiol.">
        <title>High frequency of phylogenetically diverse reductive dehalogenase-homologous genes in deep subseafloor sedimentary metagenomes.</title>
        <authorList>
            <person name="Kawai M."/>
            <person name="Futagami T."/>
            <person name="Toyoda A."/>
            <person name="Takaki Y."/>
            <person name="Nishi S."/>
            <person name="Hori S."/>
            <person name="Arai W."/>
            <person name="Tsubouchi T."/>
            <person name="Morono Y."/>
            <person name="Uchiyama I."/>
            <person name="Ito T."/>
            <person name="Fujiyama A."/>
            <person name="Inagaki F."/>
            <person name="Takami H."/>
        </authorList>
    </citation>
    <scope>NUCLEOTIDE SEQUENCE</scope>
    <source>
        <strain evidence="3">Expedition CK06-06</strain>
    </source>
</reference>
<feature type="domain" description="Peptidase S26" evidence="2">
    <location>
        <begin position="2"/>
        <end position="134"/>
    </location>
</feature>
<dbReference type="PRINTS" id="PR00727">
    <property type="entry name" value="LEADERPTASE"/>
</dbReference>
<gene>
    <name evidence="3" type="ORF">S01H1_15602</name>
</gene>
<accession>X0SFI5</accession>
<dbReference type="InterPro" id="IPR036286">
    <property type="entry name" value="LexA/Signal_pep-like_sf"/>
</dbReference>
<dbReference type="Gene3D" id="2.10.109.10">
    <property type="entry name" value="Umud Fragment, subunit A"/>
    <property type="match status" value="1"/>
</dbReference>
<dbReference type="GO" id="GO:0004252">
    <property type="term" value="F:serine-type endopeptidase activity"/>
    <property type="evidence" value="ECO:0007669"/>
    <property type="project" value="InterPro"/>
</dbReference>
<dbReference type="InterPro" id="IPR019533">
    <property type="entry name" value="Peptidase_S26"/>
</dbReference>
<dbReference type="Pfam" id="PF10502">
    <property type="entry name" value="Peptidase_S26"/>
    <property type="match status" value="1"/>
</dbReference>
<dbReference type="PANTHER" id="PTHR43390:SF1">
    <property type="entry name" value="CHLOROPLAST PROCESSING PEPTIDASE"/>
    <property type="match status" value="1"/>
</dbReference>
<dbReference type="CDD" id="cd06530">
    <property type="entry name" value="S26_SPase_I"/>
    <property type="match status" value="1"/>
</dbReference>
<proteinExistence type="inferred from homology"/>
<dbReference type="EMBL" id="BARS01008148">
    <property type="protein sequence ID" value="GAF74642.1"/>
    <property type="molecule type" value="Genomic_DNA"/>
</dbReference>
<name>X0SFI5_9ZZZZ</name>
<dbReference type="InterPro" id="IPR000223">
    <property type="entry name" value="Pept_S26A_signal_pept_1"/>
</dbReference>
<comment type="caution">
    <text evidence="3">The sequence shown here is derived from an EMBL/GenBank/DDBJ whole genome shotgun (WGS) entry which is preliminary data.</text>
</comment>
<evidence type="ECO:0000256" key="1">
    <source>
        <dbReference type="ARBA" id="ARBA00009370"/>
    </source>
</evidence>
<sequence length="146" mass="16907">MPTGSMEPTLCIGDYLVADLKYFKKNELQTGDLVIFQSPEDPAKIFIKRVIALEEEKIEIKSKQVYIDDIPFPEGYKVHLDNKVYPGRDNFGPVIVPSDHCFVLGDNRDKSMDSRHWDSLPLRNIKGKPLYIYWARDITRMGMKIE</sequence>
<protein>
    <recommendedName>
        <fullName evidence="2">Peptidase S26 domain-containing protein</fullName>
    </recommendedName>
</protein>
<dbReference type="GO" id="GO:0016020">
    <property type="term" value="C:membrane"/>
    <property type="evidence" value="ECO:0007669"/>
    <property type="project" value="InterPro"/>
</dbReference>
<dbReference type="NCBIfam" id="TIGR02227">
    <property type="entry name" value="sigpep_I_bact"/>
    <property type="match status" value="1"/>
</dbReference>
<dbReference type="GO" id="GO:0006465">
    <property type="term" value="P:signal peptide processing"/>
    <property type="evidence" value="ECO:0007669"/>
    <property type="project" value="InterPro"/>
</dbReference>
<dbReference type="PANTHER" id="PTHR43390">
    <property type="entry name" value="SIGNAL PEPTIDASE I"/>
    <property type="match status" value="1"/>
</dbReference>
<evidence type="ECO:0000259" key="2">
    <source>
        <dbReference type="Pfam" id="PF10502"/>
    </source>
</evidence>
<dbReference type="AlphaFoldDB" id="X0SFI5"/>
<dbReference type="SUPFAM" id="SSF51306">
    <property type="entry name" value="LexA/Signal peptidase"/>
    <property type="match status" value="1"/>
</dbReference>
<organism evidence="3">
    <name type="scientific">marine sediment metagenome</name>
    <dbReference type="NCBI Taxonomy" id="412755"/>
    <lineage>
        <taxon>unclassified sequences</taxon>
        <taxon>metagenomes</taxon>
        <taxon>ecological metagenomes</taxon>
    </lineage>
</organism>
<comment type="similarity">
    <text evidence="1">Belongs to the peptidase S26 family.</text>
</comment>
<evidence type="ECO:0000313" key="3">
    <source>
        <dbReference type="EMBL" id="GAF74642.1"/>
    </source>
</evidence>